<dbReference type="Proteomes" id="UP000553766">
    <property type="component" value="Unassembled WGS sequence"/>
</dbReference>
<dbReference type="EMBL" id="JACIJS010000001">
    <property type="protein sequence ID" value="MBB5514566.1"/>
    <property type="molecule type" value="Genomic_DNA"/>
</dbReference>
<protein>
    <submittedName>
        <fullName evidence="3">ParB/RepB/Spo0J family partition protein</fullName>
    </submittedName>
</protein>
<dbReference type="RefSeq" id="WP_184008250.1">
    <property type="nucleotide sequence ID" value="NZ_JACIJS010000001.1"/>
</dbReference>
<accession>A0A840WY15</accession>
<dbReference type="Pfam" id="PF02195">
    <property type="entry name" value="ParB_N"/>
    <property type="match status" value="1"/>
</dbReference>
<gene>
    <name evidence="3" type="ORF">FHS89_000564</name>
</gene>
<feature type="domain" description="ParB-like N-terminal" evidence="2">
    <location>
        <begin position="74"/>
        <end position="171"/>
    </location>
</feature>
<dbReference type="InterPro" id="IPR037972">
    <property type="entry name" value="RepB_N"/>
</dbReference>
<dbReference type="SMART" id="SM00470">
    <property type="entry name" value="ParB"/>
    <property type="match status" value="1"/>
</dbReference>
<evidence type="ECO:0000259" key="2">
    <source>
        <dbReference type="SMART" id="SM00470"/>
    </source>
</evidence>
<dbReference type="PANTHER" id="PTHR33375">
    <property type="entry name" value="CHROMOSOME-PARTITIONING PROTEIN PARB-RELATED"/>
    <property type="match status" value="1"/>
</dbReference>
<dbReference type="SUPFAM" id="SSF110849">
    <property type="entry name" value="ParB/Sulfiredoxin"/>
    <property type="match status" value="1"/>
</dbReference>
<organism evidence="3 4">
    <name type="scientific">Rubricella aquisinus</name>
    <dbReference type="NCBI Taxonomy" id="2028108"/>
    <lineage>
        <taxon>Bacteria</taxon>
        <taxon>Pseudomonadati</taxon>
        <taxon>Pseudomonadota</taxon>
        <taxon>Alphaproteobacteria</taxon>
        <taxon>Rhodobacterales</taxon>
        <taxon>Paracoccaceae</taxon>
        <taxon>Rubricella</taxon>
    </lineage>
</organism>
<dbReference type="Gene3D" id="3.90.1530.30">
    <property type="match status" value="1"/>
</dbReference>
<feature type="region of interest" description="Disordered" evidence="1">
    <location>
        <begin position="1"/>
        <end position="27"/>
    </location>
</feature>
<dbReference type="AlphaFoldDB" id="A0A840WY15"/>
<dbReference type="InterPro" id="IPR003115">
    <property type="entry name" value="ParB_N"/>
</dbReference>
<dbReference type="PANTHER" id="PTHR33375:SF1">
    <property type="entry name" value="CHROMOSOME-PARTITIONING PROTEIN PARB-RELATED"/>
    <property type="match status" value="1"/>
</dbReference>
<evidence type="ECO:0000313" key="3">
    <source>
        <dbReference type="EMBL" id="MBB5514566.1"/>
    </source>
</evidence>
<dbReference type="GO" id="GO:0007059">
    <property type="term" value="P:chromosome segregation"/>
    <property type="evidence" value="ECO:0007669"/>
    <property type="project" value="TreeGrafter"/>
</dbReference>
<dbReference type="CDD" id="cd16405">
    <property type="entry name" value="RepB_like_N"/>
    <property type="match status" value="1"/>
</dbReference>
<keyword evidence="4" id="KW-1185">Reference proteome</keyword>
<evidence type="ECO:0000256" key="1">
    <source>
        <dbReference type="SAM" id="MobiDB-lite"/>
    </source>
</evidence>
<dbReference type="InterPro" id="IPR036086">
    <property type="entry name" value="ParB/Sulfiredoxin_sf"/>
</dbReference>
<evidence type="ECO:0000313" key="4">
    <source>
        <dbReference type="Proteomes" id="UP000553766"/>
    </source>
</evidence>
<dbReference type="GO" id="GO:0005694">
    <property type="term" value="C:chromosome"/>
    <property type="evidence" value="ECO:0007669"/>
    <property type="project" value="TreeGrafter"/>
</dbReference>
<reference evidence="3 4" key="1">
    <citation type="submission" date="2020-08" db="EMBL/GenBank/DDBJ databases">
        <title>Genomic Encyclopedia of Type Strains, Phase IV (KMG-IV): sequencing the most valuable type-strain genomes for metagenomic binning, comparative biology and taxonomic classification.</title>
        <authorList>
            <person name="Goeker M."/>
        </authorList>
    </citation>
    <scope>NUCLEOTIDE SEQUENCE [LARGE SCALE GENOMIC DNA]</scope>
    <source>
        <strain evidence="3 4">DSM 103377</strain>
    </source>
</reference>
<comment type="caution">
    <text evidence="3">The sequence shown here is derived from an EMBL/GenBank/DDBJ whole genome shotgun (WGS) entry which is preliminary data.</text>
</comment>
<dbReference type="InterPro" id="IPR050336">
    <property type="entry name" value="Chromosome_partition/occlusion"/>
</dbReference>
<sequence>MAKRKRLTPPDPAQVQPAPETKAGFPSYPLGLAPSAAKRPAPIADVAGAAAATAALQEVTAELTAAQTEGRLIRALPLAAIVSDHLVRDRIAVDSDEMETLIASIKARGQQTPIEVVQLAAGQYGLISGWRRLSALSTLQAREGGFDTVLALIRSPQQASDAYVAMVEENEIRVGLSYFERARIVARAVEEGVYPTTKAALQDLFASASRTKRSKIKSFLTVVEELGPVLTFPTALGERMGLDLSSRLEEPGFAARLREALGKETPDTPEDEASILTRALKANVSRAKQMDRPAPDEVAPGIYVKPVKDGVQITGPNLTEAHIAHIRAILEHS</sequence>
<proteinExistence type="predicted"/>
<name>A0A840WY15_9RHOB</name>